<dbReference type="InterPro" id="IPR020094">
    <property type="entry name" value="TruA/RsuA/RluB/E/F_N"/>
</dbReference>
<dbReference type="InterPro" id="IPR018496">
    <property type="entry name" value="PsdUridine_synth_RsuA/RluB_CS"/>
</dbReference>
<evidence type="ECO:0000259" key="9">
    <source>
        <dbReference type="Pfam" id="PF01479"/>
    </source>
</evidence>
<dbReference type="InterPro" id="IPR050343">
    <property type="entry name" value="RsuA_PseudoU_synthase"/>
</dbReference>
<gene>
    <name evidence="10" type="ORF">C0099_00105</name>
</gene>
<dbReference type="GO" id="GO:0160136">
    <property type="term" value="F:16S rRNA pseudouridine(516) synthase activity"/>
    <property type="evidence" value="ECO:0007669"/>
    <property type="project" value="UniProtKB-EC"/>
</dbReference>
<name>A0A2I6SAL3_9RHOO</name>
<evidence type="ECO:0000256" key="3">
    <source>
        <dbReference type="ARBA" id="ARBA00023235"/>
    </source>
</evidence>
<evidence type="ECO:0000256" key="6">
    <source>
        <dbReference type="PROSITE-ProRule" id="PRU00182"/>
    </source>
</evidence>
<dbReference type="EC" id="5.4.99.-" evidence="7"/>
<dbReference type="InterPro" id="IPR006145">
    <property type="entry name" value="PsdUridine_synth_RsuA/RluA"/>
</dbReference>
<feature type="domain" description="Pseudouridine synthase RsuA/RluA-like" evidence="8">
    <location>
        <begin position="66"/>
        <end position="196"/>
    </location>
</feature>
<dbReference type="KEGG" id="atw:C0099_00105"/>
<dbReference type="InterPro" id="IPR002942">
    <property type="entry name" value="S4_RNA-bd"/>
</dbReference>
<dbReference type="CDD" id="cd02553">
    <property type="entry name" value="PseudoU_synth_RsuA"/>
    <property type="match status" value="1"/>
</dbReference>
<dbReference type="SUPFAM" id="SSF55174">
    <property type="entry name" value="Alpha-L RNA-binding motif"/>
    <property type="match status" value="1"/>
</dbReference>
<proteinExistence type="inferred from homology"/>
<dbReference type="Gene3D" id="3.30.70.580">
    <property type="entry name" value="Pseudouridine synthase I, catalytic domain, N-terminal subdomain"/>
    <property type="match status" value="1"/>
</dbReference>
<dbReference type="PROSITE" id="PS50889">
    <property type="entry name" value="S4"/>
    <property type="match status" value="1"/>
</dbReference>
<reference evidence="10 11" key="1">
    <citation type="submission" date="2018-01" db="EMBL/GenBank/DDBJ databases">
        <authorList>
            <person name="Fu G.-Y."/>
        </authorList>
    </citation>
    <scope>NUCLEOTIDE SEQUENCE [LARGE SCALE GENOMIC DNA]</scope>
    <source>
        <strain evidence="10 11">SY39</strain>
    </source>
</reference>
<sequence length="245" mass="27632">MRRMKIERLLQSQGFGTRRECRAMLRAGLVEIDGQTVDDPFAEVDAQGLNFVVDGEHWQYRERACLMLHKPLGYECSRDSRHHRSVFELLPPQLAGRGVQPVGRLDVDTTGLLLLSDDGTFIHAWSSGKRRIPKRYEVVTRHPVDDAMVATLLDGVLLRDERAPLRAAACERRSECALEMVVTEGKYHQVRRMVAAAGNRVEALHRSAIGGLELPADLPVGEWRWLGDADLQQLQNYTATPMPIE</sequence>
<evidence type="ECO:0000256" key="5">
    <source>
        <dbReference type="ARBA" id="ARBA00037590"/>
    </source>
</evidence>
<dbReference type="InterPro" id="IPR042092">
    <property type="entry name" value="PsdUridine_s_RsuA/RluB/E/F_cat"/>
</dbReference>
<organism evidence="10 11">
    <name type="scientific">Pseudazoarcus pumilus</name>
    <dbReference type="NCBI Taxonomy" id="2067960"/>
    <lineage>
        <taxon>Bacteria</taxon>
        <taxon>Pseudomonadati</taxon>
        <taxon>Pseudomonadota</taxon>
        <taxon>Betaproteobacteria</taxon>
        <taxon>Rhodocyclales</taxon>
        <taxon>Zoogloeaceae</taxon>
        <taxon>Pseudazoarcus</taxon>
    </lineage>
</organism>
<dbReference type="GO" id="GO:0000455">
    <property type="term" value="P:enzyme-directed rRNA pseudouridine synthesis"/>
    <property type="evidence" value="ECO:0007669"/>
    <property type="project" value="UniProtKB-ARBA"/>
</dbReference>
<protein>
    <recommendedName>
        <fullName evidence="7">Pseudouridine synthase</fullName>
        <ecNumber evidence="7">5.4.99.-</ecNumber>
    </recommendedName>
</protein>
<dbReference type="Proteomes" id="UP000242205">
    <property type="component" value="Chromosome"/>
</dbReference>
<dbReference type="OrthoDB" id="9807213at2"/>
<dbReference type="InterPro" id="IPR020103">
    <property type="entry name" value="PsdUridine_synth_cat_dom_sf"/>
</dbReference>
<accession>A0A2I6SAL3</accession>
<dbReference type="InterPro" id="IPR036986">
    <property type="entry name" value="S4_RNA-bd_sf"/>
</dbReference>
<dbReference type="EMBL" id="CP025682">
    <property type="protein sequence ID" value="AUN96275.1"/>
    <property type="molecule type" value="Genomic_DNA"/>
</dbReference>
<dbReference type="PANTHER" id="PTHR47683">
    <property type="entry name" value="PSEUDOURIDINE SYNTHASE FAMILY PROTEIN-RELATED"/>
    <property type="match status" value="1"/>
</dbReference>
<evidence type="ECO:0000259" key="8">
    <source>
        <dbReference type="Pfam" id="PF00849"/>
    </source>
</evidence>
<dbReference type="InterPro" id="IPR000748">
    <property type="entry name" value="PsdUridine_synth_RsuA/RluB/E/F"/>
</dbReference>
<dbReference type="PANTHER" id="PTHR47683:SF4">
    <property type="entry name" value="PSEUDOURIDINE SYNTHASE"/>
    <property type="match status" value="1"/>
</dbReference>
<comment type="similarity">
    <text evidence="1 7">Belongs to the pseudouridine synthase RsuA family.</text>
</comment>
<dbReference type="Pfam" id="PF00849">
    <property type="entry name" value="PseudoU_synth_2"/>
    <property type="match status" value="1"/>
</dbReference>
<keyword evidence="2 6" id="KW-0694">RNA-binding</keyword>
<dbReference type="AlphaFoldDB" id="A0A2I6SAL3"/>
<dbReference type="Gene3D" id="3.10.290.10">
    <property type="entry name" value="RNA-binding S4 domain"/>
    <property type="match status" value="1"/>
</dbReference>
<dbReference type="CDD" id="cd00165">
    <property type="entry name" value="S4"/>
    <property type="match status" value="1"/>
</dbReference>
<evidence type="ECO:0000313" key="10">
    <source>
        <dbReference type="EMBL" id="AUN96275.1"/>
    </source>
</evidence>
<evidence type="ECO:0000256" key="2">
    <source>
        <dbReference type="ARBA" id="ARBA00022884"/>
    </source>
</evidence>
<dbReference type="GO" id="GO:0003723">
    <property type="term" value="F:RNA binding"/>
    <property type="evidence" value="ECO:0007669"/>
    <property type="project" value="UniProtKB-KW"/>
</dbReference>
<comment type="catalytic activity">
    <reaction evidence="4">
        <text>uridine(516) in 16S rRNA = pseudouridine(516) in 16S rRNA</text>
        <dbReference type="Rhea" id="RHEA:38867"/>
        <dbReference type="Rhea" id="RHEA-COMP:10089"/>
        <dbReference type="Rhea" id="RHEA-COMP:10090"/>
        <dbReference type="ChEBI" id="CHEBI:65314"/>
        <dbReference type="ChEBI" id="CHEBI:65315"/>
        <dbReference type="EC" id="5.4.99.19"/>
    </reaction>
</comment>
<feature type="domain" description="RNA-binding S4" evidence="9">
    <location>
        <begin position="7"/>
        <end position="40"/>
    </location>
</feature>
<dbReference type="PROSITE" id="PS01149">
    <property type="entry name" value="PSI_RSU"/>
    <property type="match status" value="1"/>
</dbReference>
<evidence type="ECO:0000313" key="11">
    <source>
        <dbReference type="Proteomes" id="UP000242205"/>
    </source>
</evidence>
<evidence type="ECO:0000256" key="4">
    <source>
        <dbReference type="ARBA" id="ARBA00036749"/>
    </source>
</evidence>
<evidence type="ECO:0000256" key="7">
    <source>
        <dbReference type="RuleBase" id="RU003887"/>
    </source>
</evidence>
<keyword evidence="11" id="KW-1185">Reference proteome</keyword>
<dbReference type="Gene3D" id="3.30.70.1560">
    <property type="entry name" value="Alpha-L RNA-binding motif"/>
    <property type="match status" value="1"/>
</dbReference>
<keyword evidence="3 7" id="KW-0413">Isomerase</keyword>
<dbReference type="SUPFAM" id="SSF55120">
    <property type="entry name" value="Pseudouridine synthase"/>
    <property type="match status" value="1"/>
</dbReference>
<dbReference type="Pfam" id="PF01479">
    <property type="entry name" value="S4"/>
    <property type="match status" value="1"/>
</dbReference>
<evidence type="ECO:0000256" key="1">
    <source>
        <dbReference type="ARBA" id="ARBA00008348"/>
    </source>
</evidence>
<dbReference type="NCBIfam" id="TIGR00093">
    <property type="entry name" value="pseudouridine synthase"/>
    <property type="match status" value="1"/>
</dbReference>
<comment type="function">
    <text evidence="5">Responsible for synthesis of pseudouridine from uracil-516 in 16S ribosomal RNA.</text>
</comment>